<feature type="compositionally biased region" description="Polar residues" evidence="11">
    <location>
        <begin position="196"/>
        <end position="205"/>
    </location>
</feature>
<comment type="caution">
    <text evidence="15">The sequence shown here is derived from an EMBL/GenBank/DDBJ whole genome shotgun (WGS) entry which is preliminary data.</text>
</comment>
<organism evidence="15 16">
    <name type="scientific">Biomphalaria pfeifferi</name>
    <name type="common">Bloodfluke planorb</name>
    <name type="synonym">Freshwater snail</name>
    <dbReference type="NCBI Taxonomy" id="112525"/>
    <lineage>
        <taxon>Eukaryota</taxon>
        <taxon>Metazoa</taxon>
        <taxon>Spiralia</taxon>
        <taxon>Lophotrochozoa</taxon>
        <taxon>Mollusca</taxon>
        <taxon>Gastropoda</taxon>
        <taxon>Heterobranchia</taxon>
        <taxon>Euthyneura</taxon>
        <taxon>Panpulmonata</taxon>
        <taxon>Hygrophila</taxon>
        <taxon>Lymnaeoidea</taxon>
        <taxon>Planorbidae</taxon>
        <taxon>Biomphalaria</taxon>
    </lineage>
</organism>
<dbReference type="PRINTS" id="PR02050">
    <property type="entry name" value="B14GALTRFASE"/>
</dbReference>
<keyword evidence="6 12" id="KW-0812">Transmembrane</keyword>
<gene>
    <name evidence="15" type="ORF">Bpfe_003908</name>
</gene>
<evidence type="ECO:0000256" key="9">
    <source>
        <dbReference type="ARBA" id="ARBA00023136"/>
    </source>
</evidence>
<comment type="subcellular location">
    <subcellularLocation>
        <location evidence="1">Membrane</location>
        <topology evidence="1">Single-pass type II membrane protein</topology>
    </subcellularLocation>
</comment>
<evidence type="ECO:0000313" key="16">
    <source>
        <dbReference type="Proteomes" id="UP001233172"/>
    </source>
</evidence>
<evidence type="ECO:0000256" key="12">
    <source>
        <dbReference type="SAM" id="Phobius"/>
    </source>
</evidence>
<dbReference type="PANTHER" id="PTHR19300">
    <property type="entry name" value="BETA-1,4-GALACTOSYLTRANSFERASE"/>
    <property type="match status" value="1"/>
</dbReference>
<keyword evidence="5" id="KW-0808">Transferase</keyword>
<evidence type="ECO:0000256" key="5">
    <source>
        <dbReference type="ARBA" id="ARBA00022679"/>
    </source>
</evidence>
<feature type="domain" description="Galactosyltransferase N-terminal" evidence="14">
    <location>
        <begin position="264"/>
        <end position="396"/>
    </location>
</feature>
<keyword evidence="10" id="KW-0325">Glycoprotein</keyword>
<dbReference type="InterPro" id="IPR029044">
    <property type="entry name" value="Nucleotide-diphossugar_trans"/>
</dbReference>
<protein>
    <submittedName>
        <fullName evidence="15">Beta-1 4-N-acetylgalactosaminyltransferase bre-4-like isoform X1</fullName>
    </submittedName>
</protein>
<evidence type="ECO:0000256" key="6">
    <source>
        <dbReference type="ARBA" id="ARBA00022692"/>
    </source>
</evidence>
<comment type="pathway">
    <text evidence="2">Protein modification; protein glycosylation.</text>
</comment>
<evidence type="ECO:0000259" key="14">
    <source>
        <dbReference type="Pfam" id="PF13733"/>
    </source>
</evidence>
<dbReference type="InterPro" id="IPR003859">
    <property type="entry name" value="Galactosyl_T"/>
</dbReference>
<dbReference type="PANTHER" id="PTHR19300:SF57">
    <property type="entry name" value="BETA-1,4-N-ACETYLGALACTOSAMINYLTRANSFERASE"/>
    <property type="match status" value="1"/>
</dbReference>
<evidence type="ECO:0000313" key="15">
    <source>
        <dbReference type="EMBL" id="KAK0066476.1"/>
    </source>
</evidence>
<keyword evidence="7" id="KW-0735">Signal-anchor</keyword>
<dbReference type="Pfam" id="PF13733">
    <property type="entry name" value="Glyco_transf_7N"/>
    <property type="match status" value="1"/>
</dbReference>
<feature type="domain" description="Galactosyltransferase C-terminal" evidence="13">
    <location>
        <begin position="400"/>
        <end position="477"/>
    </location>
</feature>
<keyword evidence="16" id="KW-1185">Reference proteome</keyword>
<dbReference type="GO" id="GO:0016020">
    <property type="term" value="C:membrane"/>
    <property type="evidence" value="ECO:0007669"/>
    <property type="project" value="UniProtKB-SubCell"/>
</dbReference>
<dbReference type="Gene3D" id="3.90.550.10">
    <property type="entry name" value="Spore Coat Polysaccharide Biosynthesis Protein SpsA, Chain A"/>
    <property type="match status" value="1"/>
</dbReference>
<evidence type="ECO:0000256" key="3">
    <source>
        <dbReference type="ARBA" id="ARBA00005735"/>
    </source>
</evidence>
<evidence type="ECO:0000256" key="1">
    <source>
        <dbReference type="ARBA" id="ARBA00004606"/>
    </source>
</evidence>
<dbReference type="CDD" id="cd00899">
    <property type="entry name" value="b4GalT"/>
    <property type="match status" value="1"/>
</dbReference>
<feature type="region of interest" description="Disordered" evidence="11">
    <location>
        <begin position="188"/>
        <end position="234"/>
    </location>
</feature>
<evidence type="ECO:0000256" key="2">
    <source>
        <dbReference type="ARBA" id="ARBA00004922"/>
    </source>
</evidence>
<evidence type="ECO:0000256" key="10">
    <source>
        <dbReference type="ARBA" id="ARBA00023180"/>
    </source>
</evidence>
<dbReference type="GO" id="GO:0005794">
    <property type="term" value="C:Golgi apparatus"/>
    <property type="evidence" value="ECO:0007669"/>
    <property type="project" value="TreeGrafter"/>
</dbReference>
<reference evidence="15" key="1">
    <citation type="journal article" date="2023" name="PLoS Negl. Trop. Dis.">
        <title>A genome sequence for Biomphalaria pfeifferi, the major vector snail for the human-infecting parasite Schistosoma mansoni.</title>
        <authorList>
            <person name="Bu L."/>
            <person name="Lu L."/>
            <person name="Laidemitt M.R."/>
            <person name="Zhang S.M."/>
            <person name="Mutuku M."/>
            <person name="Mkoji G."/>
            <person name="Steinauer M."/>
            <person name="Loker E.S."/>
        </authorList>
    </citation>
    <scope>NUCLEOTIDE SEQUENCE</scope>
    <source>
        <strain evidence="15">KasaAsao</strain>
    </source>
</reference>
<evidence type="ECO:0000256" key="8">
    <source>
        <dbReference type="ARBA" id="ARBA00022989"/>
    </source>
</evidence>
<dbReference type="EMBL" id="JASAOG010000010">
    <property type="protein sequence ID" value="KAK0066476.1"/>
    <property type="molecule type" value="Genomic_DNA"/>
</dbReference>
<name>A0AAD8C4T0_BIOPF</name>
<evidence type="ECO:0000256" key="4">
    <source>
        <dbReference type="ARBA" id="ARBA00022676"/>
    </source>
</evidence>
<feature type="non-terminal residue" evidence="15">
    <location>
        <position position="567"/>
    </location>
</feature>
<dbReference type="GO" id="GO:0005975">
    <property type="term" value="P:carbohydrate metabolic process"/>
    <property type="evidence" value="ECO:0007669"/>
    <property type="project" value="InterPro"/>
</dbReference>
<dbReference type="SUPFAM" id="SSF53448">
    <property type="entry name" value="Nucleotide-diphospho-sugar transferases"/>
    <property type="match status" value="1"/>
</dbReference>
<feature type="compositionally biased region" description="Basic and acidic residues" evidence="11">
    <location>
        <begin position="206"/>
        <end position="234"/>
    </location>
</feature>
<accession>A0AAD8C4T0</accession>
<comment type="similarity">
    <text evidence="3">Belongs to the glycosyltransferase 7 family.</text>
</comment>
<feature type="transmembrane region" description="Helical" evidence="12">
    <location>
        <begin position="41"/>
        <end position="62"/>
    </location>
</feature>
<keyword evidence="8 12" id="KW-1133">Transmembrane helix</keyword>
<dbReference type="AlphaFoldDB" id="A0AAD8C4T0"/>
<evidence type="ECO:0000256" key="7">
    <source>
        <dbReference type="ARBA" id="ARBA00022968"/>
    </source>
</evidence>
<dbReference type="InterPro" id="IPR027995">
    <property type="entry name" value="Galactosyl_T_N"/>
</dbReference>
<dbReference type="Proteomes" id="UP001233172">
    <property type="component" value="Unassembled WGS sequence"/>
</dbReference>
<evidence type="ECO:0000259" key="13">
    <source>
        <dbReference type="Pfam" id="PF02709"/>
    </source>
</evidence>
<sequence>IGLNVIRMMNRQKGRQKAQNQKWILHTGLSKKMSRLKVRKLIALAITLSTGAMLVNIVYVRYMTVKKEDFQIEAVERLDTLINRKERLEWSSQVRMIINKSTNATGNLNQPDHLSPILTKTNQNWSRNLSLETIKRQHVQMADFSHTEENSLQSNRFVDKQPNSATKTILEKSNNSTSQNPLEKKTILTAEKPLEESQNTNSSVNEIEKKKSEATKGKTETSSKVSKKEPVDKENANDFDESVLNNEIMHFVSIDTLAAKDSVCPEKSPYLVGALAGMFENVTKEKLIEEFPYLETCGRLRPSECAPRQKVAFIFPYRNRSRHLHITLYNLIPILKRQLADVTFFVVEQAPPSTFNKGALLNAAFLEAEKLGHFDCYIFHDVDLIPLNDKNLYRCESDPRHYAVAIDKYDFQLYYHLHFGGVVGFSKENYLKVNGNSNLYLGWGGEDDDFRTRLVSKGYKILRYPLEIARYNMIKHTRDNGNEVNPLRNVILKSSNKRQDIEGLNTVKYKVLNITCEPLNTWITVSINNTEILLTAPQFILKDVQEAKRQWQIKMERKRKEANVTQS</sequence>
<dbReference type="Pfam" id="PF02709">
    <property type="entry name" value="Glyco_transf_7C"/>
    <property type="match status" value="1"/>
</dbReference>
<proteinExistence type="inferred from homology"/>
<evidence type="ECO:0000256" key="11">
    <source>
        <dbReference type="SAM" id="MobiDB-lite"/>
    </source>
</evidence>
<dbReference type="GO" id="GO:0008378">
    <property type="term" value="F:galactosyltransferase activity"/>
    <property type="evidence" value="ECO:0007669"/>
    <property type="project" value="TreeGrafter"/>
</dbReference>
<keyword evidence="4" id="KW-0328">Glycosyltransferase</keyword>
<reference evidence="15" key="2">
    <citation type="submission" date="2023-04" db="EMBL/GenBank/DDBJ databases">
        <authorList>
            <person name="Bu L."/>
            <person name="Lu L."/>
            <person name="Laidemitt M.R."/>
            <person name="Zhang S.M."/>
            <person name="Mutuku M."/>
            <person name="Mkoji G."/>
            <person name="Steinauer M."/>
            <person name="Loker E.S."/>
        </authorList>
    </citation>
    <scope>NUCLEOTIDE SEQUENCE</scope>
    <source>
        <strain evidence="15">KasaAsao</strain>
        <tissue evidence="15">Whole Snail</tissue>
    </source>
</reference>
<dbReference type="InterPro" id="IPR027791">
    <property type="entry name" value="Galactosyl_T_C"/>
</dbReference>
<keyword evidence="9 12" id="KW-0472">Membrane</keyword>